<evidence type="ECO:0008006" key="4">
    <source>
        <dbReference type="Google" id="ProtNLM"/>
    </source>
</evidence>
<sequence>MRKSDKIAFVVLGIGVCAVLGGIALIGRFTAPPDTLADLCPANATDAPAPVDLEADPAPYAGPGPHPILLEPNPTGVPAAWRSDDESSIQLVACTYSRSTDQYVRTCEYTGGNERRLVRTEYTVRVFEARTSEAVGRFRVGDTGECPYSILERYAPGHDEPSVPGTVGASADYKALTEALRPYVEQPVPPR</sequence>
<dbReference type="EMBL" id="JADBDZ010000001">
    <property type="protein sequence ID" value="MBE1533468.1"/>
    <property type="molecule type" value="Genomic_DNA"/>
</dbReference>
<keyword evidence="1" id="KW-0812">Transmembrane</keyword>
<reference evidence="2 3" key="1">
    <citation type="submission" date="2020-10" db="EMBL/GenBank/DDBJ databases">
        <title>Sequencing the genomes of 1000 actinobacteria strains.</title>
        <authorList>
            <person name="Klenk H.-P."/>
        </authorList>
    </citation>
    <scope>NUCLEOTIDE SEQUENCE [LARGE SCALE GENOMIC DNA]</scope>
    <source>
        <strain evidence="2 3">DSM 46744</strain>
    </source>
</reference>
<feature type="transmembrane region" description="Helical" evidence="1">
    <location>
        <begin position="7"/>
        <end position="27"/>
    </location>
</feature>
<protein>
    <recommendedName>
        <fullName evidence="4">DUF3558 domain-containing protein</fullName>
    </recommendedName>
</protein>
<evidence type="ECO:0000313" key="3">
    <source>
        <dbReference type="Proteomes" id="UP000627838"/>
    </source>
</evidence>
<dbReference type="Proteomes" id="UP000627838">
    <property type="component" value="Unassembled WGS sequence"/>
</dbReference>
<evidence type="ECO:0000313" key="2">
    <source>
        <dbReference type="EMBL" id="MBE1533468.1"/>
    </source>
</evidence>
<comment type="caution">
    <text evidence="2">The sequence shown here is derived from an EMBL/GenBank/DDBJ whole genome shotgun (WGS) entry which is preliminary data.</text>
</comment>
<evidence type="ECO:0000256" key="1">
    <source>
        <dbReference type="SAM" id="Phobius"/>
    </source>
</evidence>
<keyword evidence="3" id="KW-1185">Reference proteome</keyword>
<accession>A0ABR9JSC3</accession>
<gene>
    <name evidence="2" type="ORF">H4W34_003301</name>
</gene>
<keyword evidence="1" id="KW-0472">Membrane</keyword>
<proteinExistence type="predicted"/>
<organism evidence="2 3">
    <name type="scientific">Actinomadura algeriensis</name>
    <dbReference type="NCBI Taxonomy" id="1679523"/>
    <lineage>
        <taxon>Bacteria</taxon>
        <taxon>Bacillati</taxon>
        <taxon>Actinomycetota</taxon>
        <taxon>Actinomycetes</taxon>
        <taxon>Streptosporangiales</taxon>
        <taxon>Thermomonosporaceae</taxon>
        <taxon>Actinomadura</taxon>
    </lineage>
</organism>
<name>A0ABR9JSC3_9ACTN</name>
<dbReference type="RefSeq" id="WP_192760020.1">
    <property type="nucleotide sequence ID" value="NZ_JADBDZ010000001.1"/>
</dbReference>
<keyword evidence="1" id="KW-1133">Transmembrane helix</keyword>